<evidence type="ECO:0000313" key="3">
    <source>
        <dbReference type="Proteomes" id="UP000816034"/>
    </source>
</evidence>
<feature type="domain" description="DUF4116" evidence="1">
    <location>
        <begin position="475"/>
        <end position="519"/>
    </location>
</feature>
<protein>
    <recommendedName>
        <fullName evidence="1">DUF4116 domain-containing protein</fullName>
    </recommendedName>
</protein>
<dbReference type="AlphaFoldDB" id="A0AA88KGF5"/>
<proteinExistence type="predicted"/>
<accession>A0AA88KGF5</accession>
<feature type="domain" description="DUF4116" evidence="1">
    <location>
        <begin position="574"/>
        <end position="619"/>
    </location>
</feature>
<keyword evidence="3" id="KW-1185">Reference proteome</keyword>
<name>A0AA88KGF5_NAELO</name>
<comment type="caution">
    <text evidence="2">The sequence shown here is derived from an EMBL/GenBank/DDBJ whole genome shotgun (WGS) entry which is preliminary data.</text>
</comment>
<dbReference type="Pfam" id="PF13475">
    <property type="entry name" value="DUF4116"/>
    <property type="match status" value="5"/>
</dbReference>
<dbReference type="EMBL" id="PYSW02000030">
    <property type="protein sequence ID" value="KAG2379167.1"/>
    <property type="molecule type" value="Genomic_DNA"/>
</dbReference>
<organism evidence="2 3">
    <name type="scientific">Naegleria lovaniensis</name>
    <name type="common">Amoeba</name>
    <dbReference type="NCBI Taxonomy" id="51637"/>
    <lineage>
        <taxon>Eukaryota</taxon>
        <taxon>Discoba</taxon>
        <taxon>Heterolobosea</taxon>
        <taxon>Tetramitia</taxon>
        <taxon>Eutetramitia</taxon>
        <taxon>Vahlkampfiidae</taxon>
        <taxon>Naegleria</taxon>
    </lineage>
</organism>
<dbReference type="InterPro" id="IPR025197">
    <property type="entry name" value="DUF4116"/>
</dbReference>
<gene>
    <name evidence="2" type="ORF">C9374_007805</name>
</gene>
<dbReference type="GeneID" id="68100259"/>
<evidence type="ECO:0000313" key="2">
    <source>
        <dbReference type="EMBL" id="KAG2379167.1"/>
    </source>
</evidence>
<evidence type="ECO:0000259" key="1">
    <source>
        <dbReference type="Pfam" id="PF13475"/>
    </source>
</evidence>
<dbReference type="RefSeq" id="XP_044546429.1">
    <property type="nucleotide sequence ID" value="XM_044697811.1"/>
</dbReference>
<sequence>MINLDVHFESKLLSGHLASESKFRVFCEYYFELLEHFNFNEFPKLPSLLSHDLLKFFEENNLPILVRLASLSDFPVHKDFPFYKLSVKLRNDVTFVKQVLLVCNKLDILQSCTLGVKNLEFMKEIVQVNGAALQYASYEIKKDKEIALLAVKQNYNAFEYVSENLKKDRDVIEQAVKKGGLQYGTSDMKDSKELVLQAIGENMHAFEYASQRLKQDEDVVLAAVSYTNYQIIPTNLRYSRSFCLKFVKKIGFKATSQCSESLMSDPSFVLELLDLKCGKCTDISLPKSLMNDRSVALKIIQKHPFSVLLCPNDRELVIEAVKRDISVLPNVAYSLRRDFSFGKEMIDIHPDTLLYLDAVLRENVDLLLYAVKKDGMCIRFVMPSNKEVVREAVKQNPEAIQFASSTLKKDEEFMLEMMEYTPLALRYASFDLRVNKEFVAKSVMKNEKASIYADYSQDDLLYNALGYSSWSLKHNREFVLNCVKKNGLSLQHASNDLKSDKEIVTQAIMQNPESLEYSDLSYDKEFVLQLIQQNKIHLTFRTISDTLKSDETIVLAVATYDPTFMIAFNLDTEENIIRVFEDNPSVLRYVREPLSRDKSFVRKLLLKNPMALQYVRSELLLDAKFIFSISENNFKKIFENIKNCRFRTY</sequence>
<feature type="domain" description="DUF4116" evidence="1">
    <location>
        <begin position="385"/>
        <end position="433"/>
    </location>
</feature>
<dbReference type="Proteomes" id="UP000816034">
    <property type="component" value="Unassembled WGS sequence"/>
</dbReference>
<feature type="domain" description="DUF4116" evidence="1">
    <location>
        <begin position="192"/>
        <end position="236"/>
    </location>
</feature>
<feature type="domain" description="DUF4116" evidence="1">
    <location>
        <begin position="118"/>
        <end position="166"/>
    </location>
</feature>
<reference evidence="2 3" key="1">
    <citation type="journal article" date="2018" name="BMC Genomics">
        <title>The genome of Naegleria lovaniensis, the basis for a comparative approach to unravel pathogenicity factors of the human pathogenic amoeba N. fowleri.</title>
        <authorList>
            <person name="Liechti N."/>
            <person name="Schurch N."/>
            <person name="Bruggmann R."/>
            <person name="Wittwer M."/>
        </authorList>
    </citation>
    <scope>NUCLEOTIDE SEQUENCE [LARGE SCALE GENOMIC DNA]</scope>
    <source>
        <strain evidence="2 3">ATCC 30569</strain>
    </source>
</reference>